<dbReference type="PANTHER" id="PTHR43080">
    <property type="entry name" value="CBS DOMAIN-CONTAINING PROTEIN CBSX3, MITOCHONDRIAL"/>
    <property type="match status" value="1"/>
</dbReference>
<dbReference type="Proteomes" id="UP001486207">
    <property type="component" value="Unassembled WGS sequence"/>
</dbReference>
<dbReference type="SMART" id="SM00116">
    <property type="entry name" value="CBS"/>
    <property type="match status" value="2"/>
</dbReference>
<dbReference type="InterPro" id="IPR000644">
    <property type="entry name" value="CBS_dom"/>
</dbReference>
<evidence type="ECO:0000313" key="6">
    <source>
        <dbReference type="Proteomes" id="UP001486207"/>
    </source>
</evidence>
<keyword evidence="6" id="KW-1185">Reference proteome</keyword>
<name>A0ABV1XLP1_9ACTN</name>
<dbReference type="InterPro" id="IPR051257">
    <property type="entry name" value="Diverse_CBS-Domain"/>
</dbReference>
<evidence type="ECO:0000313" key="5">
    <source>
        <dbReference type="EMBL" id="MER7372506.1"/>
    </source>
</evidence>
<dbReference type="InterPro" id="IPR017080">
    <property type="entry name" value="UCP036990_CBS_BON"/>
</dbReference>
<keyword evidence="1 2" id="KW-0129">CBS domain</keyword>
<feature type="domain" description="BON" evidence="3">
    <location>
        <begin position="136"/>
        <end position="204"/>
    </location>
</feature>
<dbReference type="RefSeq" id="WP_190069960.1">
    <property type="nucleotide sequence ID" value="NZ_BNBM01000004.1"/>
</dbReference>
<comment type="caution">
    <text evidence="5">The sequence shown here is derived from an EMBL/GenBank/DDBJ whole genome shotgun (WGS) entry which is preliminary data.</text>
</comment>
<accession>A0ABV1XLP1</accession>
<dbReference type="InterPro" id="IPR046342">
    <property type="entry name" value="CBS_dom_sf"/>
</dbReference>
<dbReference type="SUPFAM" id="SSF54631">
    <property type="entry name" value="CBS-domain pair"/>
    <property type="match status" value="1"/>
</dbReference>
<evidence type="ECO:0000256" key="2">
    <source>
        <dbReference type="PROSITE-ProRule" id="PRU00703"/>
    </source>
</evidence>
<organism evidence="5 6">
    <name type="scientific">Streptomyces lanatus</name>
    <dbReference type="NCBI Taxonomy" id="66900"/>
    <lineage>
        <taxon>Bacteria</taxon>
        <taxon>Bacillati</taxon>
        <taxon>Actinomycetota</taxon>
        <taxon>Actinomycetes</taxon>
        <taxon>Kitasatosporales</taxon>
        <taxon>Streptomycetaceae</taxon>
        <taxon>Streptomyces</taxon>
    </lineage>
</organism>
<evidence type="ECO:0000256" key="1">
    <source>
        <dbReference type="ARBA" id="ARBA00023122"/>
    </source>
</evidence>
<dbReference type="InterPro" id="IPR007055">
    <property type="entry name" value="BON_dom"/>
</dbReference>
<dbReference type="PIRSF" id="PIRSF036990">
    <property type="entry name" value="UCP036990_CBS_BON"/>
    <property type="match status" value="1"/>
</dbReference>
<gene>
    <name evidence="5" type="ORF">ABT384_07550</name>
</gene>
<dbReference type="Pfam" id="PF00571">
    <property type="entry name" value="CBS"/>
    <property type="match status" value="2"/>
</dbReference>
<sequence>MKHSKVGAVMTGNVIKASCDASFKEVAHPLHEHRISGLPVVDDDETVIGVISETDLLARQVEARRPLPSATSLSLASYQLRLTPAQDQSHARTANQLMSCPVVTIGVERLPVVDAKQHVVGIVTRHDLLQIFLRADGDILRDVMDEVLVRTLFLRPQAISIMVREGVVTLAGELEHRSDAEIGVRTAHQVDGVVAVDNRLTFRLDDAQVRLGDPGQRGVADEWLRRL</sequence>
<evidence type="ECO:0000259" key="4">
    <source>
        <dbReference type="PROSITE" id="PS51371"/>
    </source>
</evidence>
<dbReference type="PROSITE" id="PS51371">
    <property type="entry name" value="CBS"/>
    <property type="match status" value="2"/>
</dbReference>
<dbReference type="EMBL" id="JBEPFB010000003">
    <property type="protein sequence ID" value="MER7372506.1"/>
    <property type="molecule type" value="Genomic_DNA"/>
</dbReference>
<dbReference type="Gene3D" id="3.30.1340.30">
    <property type="match status" value="1"/>
</dbReference>
<dbReference type="PROSITE" id="PS50914">
    <property type="entry name" value="BON"/>
    <property type="match status" value="1"/>
</dbReference>
<dbReference type="PANTHER" id="PTHR43080:SF29">
    <property type="entry name" value="OS02G0818000 PROTEIN"/>
    <property type="match status" value="1"/>
</dbReference>
<dbReference type="Gene3D" id="3.10.580.10">
    <property type="entry name" value="CBS-domain"/>
    <property type="match status" value="1"/>
</dbReference>
<protein>
    <submittedName>
        <fullName evidence="5">CBS domain-containing protein</fullName>
    </submittedName>
</protein>
<feature type="domain" description="CBS" evidence="4">
    <location>
        <begin position="10"/>
        <end position="67"/>
    </location>
</feature>
<dbReference type="Pfam" id="PF04972">
    <property type="entry name" value="BON"/>
    <property type="match status" value="1"/>
</dbReference>
<proteinExistence type="predicted"/>
<evidence type="ECO:0000259" key="3">
    <source>
        <dbReference type="PROSITE" id="PS50914"/>
    </source>
</evidence>
<feature type="domain" description="CBS" evidence="4">
    <location>
        <begin position="76"/>
        <end position="139"/>
    </location>
</feature>
<reference evidence="5 6" key="1">
    <citation type="submission" date="2024-06" db="EMBL/GenBank/DDBJ databases">
        <title>The Natural Products Discovery Center: Release of the First 8490 Sequenced Strains for Exploring Actinobacteria Biosynthetic Diversity.</title>
        <authorList>
            <person name="Kalkreuter E."/>
            <person name="Kautsar S.A."/>
            <person name="Yang D."/>
            <person name="Bader C.D."/>
            <person name="Teijaro C.N."/>
            <person name="Fluegel L."/>
            <person name="Davis C.M."/>
            <person name="Simpson J.R."/>
            <person name="Lauterbach L."/>
            <person name="Steele A.D."/>
            <person name="Gui C."/>
            <person name="Meng S."/>
            <person name="Li G."/>
            <person name="Viehrig K."/>
            <person name="Ye F."/>
            <person name="Su P."/>
            <person name="Kiefer A.F."/>
            <person name="Nichols A."/>
            <person name="Cepeda A.J."/>
            <person name="Yan W."/>
            <person name="Fan B."/>
            <person name="Jiang Y."/>
            <person name="Adhikari A."/>
            <person name="Zheng C.-J."/>
            <person name="Schuster L."/>
            <person name="Cowan T.M."/>
            <person name="Smanski M.J."/>
            <person name="Chevrette M.G."/>
            <person name="De Carvalho L.P.S."/>
            <person name="Shen B."/>
        </authorList>
    </citation>
    <scope>NUCLEOTIDE SEQUENCE [LARGE SCALE GENOMIC DNA]</scope>
    <source>
        <strain evidence="5 6">NPDC000155</strain>
    </source>
</reference>